<keyword evidence="5" id="KW-0732">Signal</keyword>
<protein>
    <recommendedName>
        <fullName evidence="4">Chitooligosaccharide deacetylase</fullName>
    </recommendedName>
    <alternativeName>
        <fullName evidence="6">Nodulation protein B</fullName>
    </alternativeName>
</protein>
<evidence type="ECO:0000256" key="4">
    <source>
        <dbReference type="ARBA" id="ARBA00020071"/>
    </source>
</evidence>
<sequence>MAQSLYSLGNGLRTLLFHRFFFEGETREFARDRLKRQCDWLSRTFKPLRLGEAEKGLSARGLPEGAVLVTIDDAKVEILDILDIFRAFSIPIAIFACVGWCAQEETSETDGEVALARLIADLNWYRGPARKLKVAGIELVVGQSEERTAGEIDQLLDRIRSAPTTAHDLPSLCAHAPRISCTFAELADISSDYVAIGGHSVSHINLGNASPLRQDYEIQTTKRILDKAVGRIGTFAYPYGMNNTHSPATRRLLEEAGFDFAFLTHSGLATSKTDHFALPRISMPDRAMSDYEFRTRCAGAGILYRKLRLALSSHRV</sequence>
<feature type="domain" description="NodB homology" evidence="7">
    <location>
        <begin position="186"/>
        <end position="259"/>
    </location>
</feature>
<dbReference type="RefSeq" id="WP_188106637.1">
    <property type="nucleotide sequence ID" value="NZ_JAANIH010000060.1"/>
</dbReference>
<evidence type="ECO:0000256" key="2">
    <source>
        <dbReference type="ARBA" id="ARBA00004613"/>
    </source>
</evidence>
<evidence type="ECO:0000256" key="6">
    <source>
        <dbReference type="ARBA" id="ARBA00032976"/>
    </source>
</evidence>
<comment type="subcellular location">
    <subcellularLocation>
        <location evidence="2">Secreted</location>
    </subcellularLocation>
</comment>
<dbReference type="InterPro" id="IPR002509">
    <property type="entry name" value="NODB_dom"/>
</dbReference>
<comment type="similarity">
    <text evidence="3">Belongs to the polysaccharide deacetylase family.</text>
</comment>
<dbReference type="EMBL" id="JAATTO010000033">
    <property type="protein sequence ID" value="MBC9981041.1"/>
    <property type="molecule type" value="Genomic_DNA"/>
</dbReference>
<evidence type="ECO:0000256" key="1">
    <source>
        <dbReference type="ARBA" id="ARBA00003236"/>
    </source>
</evidence>
<accession>A0ABR7UAD6</accession>
<dbReference type="Gene3D" id="3.20.20.370">
    <property type="entry name" value="Glycoside hydrolase/deacetylase"/>
    <property type="match status" value="1"/>
</dbReference>
<comment type="caution">
    <text evidence="8">The sequence shown here is derived from an EMBL/GenBank/DDBJ whole genome shotgun (WGS) entry which is preliminary data.</text>
</comment>
<evidence type="ECO:0000313" key="8">
    <source>
        <dbReference type="EMBL" id="MBC9981041.1"/>
    </source>
</evidence>
<dbReference type="CDD" id="cd10918">
    <property type="entry name" value="CE4_NodB_like_5s_6s"/>
    <property type="match status" value="1"/>
</dbReference>
<evidence type="ECO:0000313" key="9">
    <source>
        <dbReference type="Proteomes" id="UP000639516"/>
    </source>
</evidence>
<dbReference type="InterPro" id="IPR011330">
    <property type="entry name" value="Glyco_hydro/deAcase_b/a-brl"/>
</dbReference>
<gene>
    <name evidence="8" type="ORF">HA482_22825</name>
</gene>
<reference evidence="8 9" key="1">
    <citation type="journal article" date="2020" name="Arch. Microbiol.">
        <title>Bradyrhizobium campsiandrae sp. nov., a nitrogen-fixing bacterial strain isolated from a native leguminous tree from the Amazon adapted to flooded conditions.</title>
        <authorList>
            <person name="Cabral Michel D."/>
            <person name="Martins da Costa E."/>
            <person name="Azarias Guimaraes A."/>
            <person name="Soares de Carvalho T."/>
            <person name="Santos de Castro Caputo P."/>
            <person name="Willems A."/>
            <person name="de Souza Moreira F.M."/>
        </authorList>
    </citation>
    <scope>NUCLEOTIDE SEQUENCE [LARGE SCALE GENOMIC DNA]</scope>
    <source>
        <strain evidence="9">INPA 384B</strain>
    </source>
</reference>
<dbReference type="InterPro" id="IPR051398">
    <property type="entry name" value="Polysacch_Deacetylase"/>
</dbReference>
<dbReference type="Proteomes" id="UP000639516">
    <property type="component" value="Unassembled WGS sequence"/>
</dbReference>
<organism evidence="8 9">
    <name type="scientific">Bradyrhizobium campsiandrae</name>
    <dbReference type="NCBI Taxonomy" id="1729892"/>
    <lineage>
        <taxon>Bacteria</taxon>
        <taxon>Pseudomonadati</taxon>
        <taxon>Pseudomonadota</taxon>
        <taxon>Alphaproteobacteria</taxon>
        <taxon>Hyphomicrobiales</taxon>
        <taxon>Nitrobacteraceae</taxon>
        <taxon>Bradyrhizobium</taxon>
    </lineage>
</organism>
<keyword evidence="9" id="KW-1185">Reference proteome</keyword>
<proteinExistence type="inferred from homology"/>
<comment type="function">
    <text evidence="1">Is involved in generating a small heat-stable compound (Nod), an acylated oligomer of N-acetylglucosamine, that stimulates mitosis in various plant protoplasts.</text>
</comment>
<evidence type="ECO:0000259" key="7">
    <source>
        <dbReference type="Pfam" id="PF01522"/>
    </source>
</evidence>
<evidence type="ECO:0000256" key="3">
    <source>
        <dbReference type="ARBA" id="ARBA00010973"/>
    </source>
</evidence>
<dbReference type="PANTHER" id="PTHR34216:SF3">
    <property type="entry name" value="POLY-BETA-1,6-N-ACETYL-D-GLUCOSAMINE N-DEACETYLASE"/>
    <property type="match status" value="1"/>
</dbReference>
<evidence type="ECO:0000256" key="5">
    <source>
        <dbReference type="ARBA" id="ARBA00022729"/>
    </source>
</evidence>
<dbReference type="PANTHER" id="PTHR34216">
    <property type="match status" value="1"/>
</dbReference>
<name>A0ABR7UAD6_9BRAD</name>
<dbReference type="Pfam" id="PF01522">
    <property type="entry name" value="Polysacc_deac_1"/>
    <property type="match status" value="1"/>
</dbReference>
<dbReference type="SUPFAM" id="SSF88713">
    <property type="entry name" value="Glycoside hydrolase/deacetylase"/>
    <property type="match status" value="1"/>
</dbReference>